<sequence>MSKNLRRRRGKEKGNRENEKANKQNQWLSFDKEIRRRETKLEYDKNSESKRLVHGVCDDMVISLMGYWWITQVSAGGRRQWLARWGGWKSGVRADVFQVVTEWTKEGRKEGRKQGEERGGKVRQKIAGHHFSVADKRFGSVKSRYDRVYDTGSLETVDVWSNVKGIVLSSGDHCLKPDICKRVAPSGLRGHLALGRDLKPLERGKFANIVRKIDEEGKSLSVPFTSEDVTVLHNFVIKKRRVAAATTFASDSLQSITDTEVTSGRRGLTSVPKHLSVKTSKSSCFPLRRVAPQRPQVGEIDYSVHFLAEIQRFAHPVRQRRRCHSGRTAAVSYGGFILYGNRFENLDFRVKIRLNTYGKRPSDKLQELHAATVHLSVSLGNTIEEPKIGRKLAKRTGEKRISSGSECCSGLGFLNYKPQVGPECGNRVRNGDRVSRKIRNSLVVKRTGEPNKTGAKMRDSLCDVRRTYRQQNKTRLPPWNLLMQNIATDCALLVIKQVSLLQWCEEIIAV</sequence>
<name>A0A0M8ZVY6_9HYME</name>
<reference evidence="2 3" key="1">
    <citation type="submission" date="2015-07" db="EMBL/GenBank/DDBJ databases">
        <title>The genome of Melipona quadrifasciata.</title>
        <authorList>
            <person name="Pan H."/>
            <person name="Kapheim K."/>
        </authorList>
    </citation>
    <scope>NUCLEOTIDE SEQUENCE [LARGE SCALE GENOMIC DNA]</scope>
    <source>
        <strain evidence="2">0111107301</strain>
        <tissue evidence="2">Whole body</tissue>
    </source>
</reference>
<evidence type="ECO:0000313" key="3">
    <source>
        <dbReference type="Proteomes" id="UP000053105"/>
    </source>
</evidence>
<evidence type="ECO:0000256" key="1">
    <source>
        <dbReference type="SAM" id="MobiDB-lite"/>
    </source>
</evidence>
<dbReference type="EMBL" id="KQ435855">
    <property type="protein sequence ID" value="KOX70649.1"/>
    <property type="molecule type" value="Genomic_DNA"/>
</dbReference>
<dbReference type="AlphaFoldDB" id="A0A0M8ZVY6"/>
<accession>A0A0M8ZVY6</accession>
<keyword evidence="3" id="KW-1185">Reference proteome</keyword>
<feature type="compositionally biased region" description="Basic residues" evidence="1">
    <location>
        <begin position="1"/>
        <end position="11"/>
    </location>
</feature>
<feature type="region of interest" description="Disordered" evidence="1">
    <location>
        <begin position="1"/>
        <end position="25"/>
    </location>
</feature>
<proteinExistence type="predicted"/>
<protein>
    <submittedName>
        <fullName evidence="2">Uncharacterized protein</fullName>
    </submittedName>
</protein>
<evidence type="ECO:0000313" key="2">
    <source>
        <dbReference type="EMBL" id="KOX70649.1"/>
    </source>
</evidence>
<gene>
    <name evidence="2" type="ORF">WN51_03707</name>
</gene>
<dbReference type="Proteomes" id="UP000053105">
    <property type="component" value="Unassembled WGS sequence"/>
</dbReference>
<feature type="compositionally biased region" description="Basic and acidic residues" evidence="1">
    <location>
        <begin position="12"/>
        <end position="22"/>
    </location>
</feature>
<organism evidence="2 3">
    <name type="scientific">Melipona quadrifasciata</name>
    <dbReference type="NCBI Taxonomy" id="166423"/>
    <lineage>
        <taxon>Eukaryota</taxon>
        <taxon>Metazoa</taxon>
        <taxon>Ecdysozoa</taxon>
        <taxon>Arthropoda</taxon>
        <taxon>Hexapoda</taxon>
        <taxon>Insecta</taxon>
        <taxon>Pterygota</taxon>
        <taxon>Neoptera</taxon>
        <taxon>Endopterygota</taxon>
        <taxon>Hymenoptera</taxon>
        <taxon>Apocrita</taxon>
        <taxon>Aculeata</taxon>
        <taxon>Apoidea</taxon>
        <taxon>Anthophila</taxon>
        <taxon>Apidae</taxon>
        <taxon>Melipona</taxon>
    </lineage>
</organism>